<accession>A0A243WHW7</accession>
<gene>
    <name evidence="2" type="ORF">BXP70_03820</name>
</gene>
<dbReference type="RefSeq" id="WP_086592710.1">
    <property type="nucleotide sequence ID" value="NZ_MTSE01000002.1"/>
</dbReference>
<evidence type="ECO:0008006" key="4">
    <source>
        <dbReference type="Google" id="ProtNLM"/>
    </source>
</evidence>
<evidence type="ECO:0000313" key="2">
    <source>
        <dbReference type="EMBL" id="OUJ75163.1"/>
    </source>
</evidence>
<organism evidence="2 3">
    <name type="scientific">Hymenobacter crusticola</name>
    <dbReference type="NCBI Taxonomy" id="1770526"/>
    <lineage>
        <taxon>Bacteria</taxon>
        <taxon>Pseudomonadati</taxon>
        <taxon>Bacteroidota</taxon>
        <taxon>Cytophagia</taxon>
        <taxon>Cytophagales</taxon>
        <taxon>Hymenobacteraceae</taxon>
        <taxon>Hymenobacter</taxon>
    </lineage>
</organism>
<dbReference type="AlphaFoldDB" id="A0A243WHW7"/>
<protein>
    <recommendedName>
        <fullName evidence="4">DUF5683 domain-containing protein</fullName>
    </recommendedName>
</protein>
<keyword evidence="3" id="KW-1185">Reference proteome</keyword>
<dbReference type="EMBL" id="MTSE01000002">
    <property type="protein sequence ID" value="OUJ75163.1"/>
    <property type="molecule type" value="Genomic_DNA"/>
</dbReference>
<feature type="chain" id="PRO_5012467476" description="DUF5683 domain-containing protein" evidence="1">
    <location>
        <begin position="32"/>
        <end position="205"/>
    </location>
</feature>
<dbReference type="OrthoDB" id="876476at2"/>
<feature type="signal peptide" evidence="1">
    <location>
        <begin position="1"/>
        <end position="31"/>
    </location>
</feature>
<comment type="caution">
    <text evidence="2">The sequence shown here is derived from an EMBL/GenBank/DDBJ whole genome shotgun (WGS) entry which is preliminary data.</text>
</comment>
<name>A0A243WHW7_9BACT</name>
<evidence type="ECO:0000256" key="1">
    <source>
        <dbReference type="SAM" id="SignalP"/>
    </source>
</evidence>
<reference evidence="2 3" key="1">
    <citation type="submission" date="2017-01" db="EMBL/GenBank/DDBJ databases">
        <title>A new Hymenobacter.</title>
        <authorList>
            <person name="Liang Y."/>
            <person name="Feng F."/>
        </authorList>
    </citation>
    <scope>NUCLEOTIDE SEQUENCE [LARGE SCALE GENOMIC DNA]</scope>
    <source>
        <strain evidence="2">MIMBbqt21</strain>
    </source>
</reference>
<dbReference type="Proteomes" id="UP000194873">
    <property type="component" value="Unassembled WGS sequence"/>
</dbReference>
<sequence>MFSFSKLAAKHHSRRITFLVPFVMLFNAAQAQTNITTHHPLITLSSEDKVRGLNGPQANFYFALDDSNDYQNAGFFGQRLRPYLAGNTEALNYLNDYRRQKTLLIGERLVFVGAVAAYGQQVLAGDQQVYFNTKQQVIIGVAAASLLANVFISRNTNRYFQRAVEEYNSGLPTSYHNMLRRLAPTAVGLTAPTGQPQLAIRWSLR</sequence>
<proteinExistence type="predicted"/>
<keyword evidence="1" id="KW-0732">Signal</keyword>
<evidence type="ECO:0000313" key="3">
    <source>
        <dbReference type="Proteomes" id="UP000194873"/>
    </source>
</evidence>